<keyword evidence="2" id="KW-1185">Reference proteome</keyword>
<proteinExistence type="predicted"/>
<name>A0A0V1BS16_TRISP</name>
<dbReference type="AlphaFoldDB" id="A0A0V1BS16"/>
<gene>
    <name evidence="1" type="ORF">T01_5207</name>
</gene>
<evidence type="ECO:0000313" key="1">
    <source>
        <dbReference type="EMBL" id="KRY39655.1"/>
    </source>
</evidence>
<accession>A0A0V1BS16</accession>
<organism evidence="1 2">
    <name type="scientific">Trichinella spiralis</name>
    <name type="common">Trichina worm</name>
    <dbReference type="NCBI Taxonomy" id="6334"/>
    <lineage>
        <taxon>Eukaryota</taxon>
        <taxon>Metazoa</taxon>
        <taxon>Ecdysozoa</taxon>
        <taxon>Nematoda</taxon>
        <taxon>Enoplea</taxon>
        <taxon>Dorylaimia</taxon>
        <taxon>Trichinellida</taxon>
        <taxon>Trichinellidae</taxon>
        <taxon>Trichinella</taxon>
    </lineage>
</organism>
<protein>
    <submittedName>
        <fullName evidence="1">Uncharacterized protein</fullName>
    </submittedName>
</protein>
<dbReference type="EMBL" id="JYDH01000017">
    <property type="protein sequence ID" value="KRY39655.1"/>
    <property type="molecule type" value="Genomic_DNA"/>
</dbReference>
<sequence>MTNQKPFNIIVTLSTGFSNANDSLINDRNILINLTIKTLPASWINDQDDDDDSALENVGQYLPEYPGKVRLQQLASVDCVRKIEEYPTGSGKMTRIANKQPAGSLLICLQLKNSSPIGTINIQNCLFFERYC</sequence>
<comment type="caution">
    <text evidence="1">The sequence shown here is derived from an EMBL/GenBank/DDBJ whole genome shotgun (WGS) entry which is preliminary data.</text>
</comment>
<evidence type="ECO:0000313" key="2">
    <source>
        <dbReference type="Proteomes" id="UP000054776"/>
    </source>
</evidence>
<reference evidence="1 2" key="1">
    <citation type="submission" date="2015-01" db="EMBL/GenBank/DDBJ databases">
        <title>Evolution of Trichinella species and genotypes.</title>
        <authorList>
            <person name="Korhonen P.K."/>
            <person name="Edoardo P."/>
            <person name="Giuseppe L.R."/>
            <person name="Gasser R.B."/>
        </authorList>
    </citation>
    <scope>NUCLEOTIDE SEQUENCE [LARGE SCALE GENOMIC DNA]</scope>
    <source>
        <strain evidence="1">ISS3</strain>
    </source>
</reference>
<dbReference type="InParanoid" id="A0A0V1BS16"/>
<dbReference type="OrthoDB" id="10544769at2759"/>
<dbReference type="Proteomes" id="UP000054776">
    <property type="component" value="Unassembled WGS sequence"/>
</dbReference>